<dbReference type="KEGG" id="aant:HUK68_18345"/>
<evidence type="ECO:0000313" key="3">
    <source>
        <dbReference type="Proteomes" id="UP000509579"/>
    </source>
</evidence>
<sequence length="144" mass="15928">MNLRKIWVPVGLAVLLYAAYTSYGWLGVAGVGGGIVMWLLLHFNRLMAVVRKASNMPIGYVASAVMLNAKLRAGVNMMHVVAMTRALGKQLSPQGEQPEIFRWTDGSQSHVTCTFNHGRLVSWELYRPRQEEAPAPAIEHTPTP</sequence>
<evidence type="ECO:0000313" key="2">
    <source>
        <dbReference type="EMBL" id="QKV54695.1"/>
    </source>
</evidence>
<protein>
    <submittedName>
        <fullName evidence="2">Glycerate kinase</fullName>
    </submittedName>
</protein>
<keyword evidence="1" id="KW-0812">Transmembrane</keyword>
<dbReference type="RefSeq" id="WP_175505492.1">
    <property type="nucleotide sequence ID" value="NZ_CP054840.1"/>
</dbReference>
<organism evidence="2 3">
    <name type="scientific">Comamonas antarctica</name>
    <dbReference type="NCBI Taxonomy" id="2743470"/>
    <lineage>
        <taxon>Bacteria</taxon>
        <taxon>Pseudomonadati</taxon>
        <taxon>Pseudomonadota</taxon>
        <taxon>Betaproteobacteria</taxon>
        <taxon>Burkholderiales</taxon>
        <taxon>Comamonadaceae</taxon>
        <taxon>Comamonas</taxon>
    </lineage>
</organism>
<dbReference type="GO" id="GO:0016301">
    <property type="term" value="F:kinase activity"/>
    <property type="evidence" value="ECO:0007669"/>
    <property type="project" value="UniProtKB-KW"/>
</dbReference>
<keyword evidence="2" id="KW-0808">Transferase</keyword>
<keyword evidence="1" id="KW-1133">Transmembrane helix</keyword>
<keyword evidence="1" id="KW-0472">Membrane</keyword>
<keyword evidence="3" id="KW-1185">Reference proteome</keyword>
<dbReference type="Proteomes" id="UP000509579">
    <property type="component" value="Chromosome"/>
</dbReference>
<name>A0A6N1XA04_9BURK</name>
<keyword evidence="2" id="KW-0418">Kinase</keyword>
<accession>A0A6N1XA04</accession>
<dbReference type="EMBL" id="CP054840">
    <property type="protein sequence ID" value="QKV54695.1"/>
    <property type="molecule type" value="Genomic_DNA"/>
</dbReference>
<reference evidence="2 3" key="1">
    <citation type="submission" date="2020-06" db="EMBL/GenBank/DDBJ databases">
        <title>Acidovorax antarctica sp. nov., isolated from Corinth ice sheet soil, Antarctic Fields Peninsula.</title>
        <authorList>
            <person name="Xu Q."/>
            <person name="Peng F."/>
        </authorList>
    </citation>
    <scope>NUCLEOTIDE SEQUENCE [LARGE SCALE GENOMIC DNA]</scope>
    <source>
        <strain evidence="2 3">16-35-5</strain>
    </source>
</reference>
<proteinExistence type="predicted"/>
<feature type="transmembrane region" description="Helical" evidence="1">
    <location>
        <begin position="20"/>
        <end position="41"/>
    </location>
</feature>
<gene>
    <name evidence="2" type="ORF">HUK68_18345</name>
</gene>
<dbReference type="AlphaFoldDB" id="A0A6N1XA04"/>
<evidence type="ECO:0000256" key="1">
    <source>
        <dbReference type="SAM" id="Phobius"/>
    </source>
</evidence>